<keyword evidence="2" id="KW-1185">Reference proteome</keyword>
<evidence type="ECO:0000313" key="2">
    <source>
        <dbReference type="Proteomes" id="UP000644727"/>
    </source>
</evidence>
<name>A0ABR9VYH3_9MICO</name>
<dbReference type="InterPro" id="IPR036249">
    <property type="entry name" value="Thioredoxin-like_sf"/>
</dbReference>
<gene>
    <name evidence="1" type="ORF">IOE58_03115</name>
</gene>
<dbReference type="RefSeq" id="WP_193865172.1">
    <property type="nucleotide sequence ID" value="NZ_JADEYR010000002.1"/>
</dbReference>
<evidence type="ECO:0000313" key="1">
    <source>
        <dbReference type="EMBL" id="MBE9403226.1"/>
    </source>
</evidence>
<dbReference type="CDD" id="cd03062">
    <property type="entry name" value="TRX_Fd_Sucrase"/>
    <property type="match status" value="1"/>
</dbReference>
<accession>A0ABR9VYH3</accession>
<dbReference type="PANTHER" id="PTHR31902:SF22">
    <property type="entry name" value="SLL1203 PROTEIN"/>
    <property type="match status" value="1"/>
</dbReference>
<dbReference type="SUPFAM" id="SSF52833">
    <property type="entry name" value="Thioredoxin-like"/>
    <property type="match status" value="1"/>
</dbReference>
<dbReference type="InterPro" id="IPR009737">
    <property type="entry name" value="Aim32/Apd1-like"/>
</dbReference>
<comment type="caution">
    <text evidence="1">The sequence shown here is derived from an EMBL/GenBank/DDBJ whole genome shotgun (WGS) entry which is preliminary data.</text>
</comment>
<sequence>MPPQHAFRCADAARERGDGIAGTAPRGTYWVLVEHRGGWPPNGFDGLDLDAEVYAQVFAAAQALRARILLIRRHGRRSRAASGRWGVMHLAGPGDLRQIWGRWRHDEDLRVIPEALTELADPANAGRLSGDPVLLVCAHGQHDVCCAVRGRPVAAALAARWPESVWECSHVGGDRFAANVLVVPDGVYYGNLEADSTVAVIKDHMWGLIGAEHLRGYTDLAPVEQVAVSAALEHWGPAGRFDHRIDSAAFEDGRWRVRVRRLRSGAGTKVRAAGAEDRQELAAQQLLEVELSASRTEPRQLTCRGLQKAVAAAFTVEHVRELLGPSPGTTPRSTM</sequence>
<protein>
    <submittedName>
        <fullName evidence="1">Sucrase ferredoxin</fullName>
    </submittedName>
</protein>
<dbReference type="PANTHER" id="PTHR31902">
    <property type="entry name" value="ACTIN PATCHES DISTAL PROTEIN 1"/>
    <property type="match status" value="1"/>
</dbReference>
<reference evidence="1 2" key="1">
    <citation type="submission" date="2020-10" db="EMBL/GenBank/DDBJ databases">
        <title>Draft genome and description of Brachybacterium epidermidis sp nov.</title>
        <authorList>
            <person name="Boxberger M."/>
            <person name="La Scola B."/>
        </authorList>
    </citation>
    <scope>NUCLEOTIDE SEQUENCE [LARGE SCALE GENOMIC DNA]</scope>
    <source>
        <strain evidence="1 2">Marseille-Q2903</strain>
    </source>
</reference>
<dbReference type="Gene3D" id="3.40.30.10">
    <property type="entry name" value="Glutaredoxin"/>
    <property type="match status" value="1"/>
</dbReference>
<dbReference type="Proteomes" id="UP000644727">
    <property type="component" value="Unassembled WGS sequence"/>
</dbReference>
<dbReference type="Pfam" id="PF06999">
    <property type="entry name" value="Suc_Fer-like"/>
    <property type="match status" value="1"/>
</dbReference>
<organism evidence="1 2">
    <name type="scientific">Brachybacterium epidermidis</name>
    <dbReference type="NCBI Taxonomy" id="2781983"/>
    <lineage>
        <taxon>Bacteria</taxon>
        <taxon>Bacillati</taxon>
        <taxon>Actinomycetota</taxon>
        <taxon>Actinomycetes</taxon>
        <taxon>Micrococcales</taxon>
        <taxon>Dermabacteraceae</taxon>
        <taxon>Brachybacterium</taxon>
    </lineage>
</organism>
<dbReference type="EMBL" id="JADEYR010000002">
    <property type="protein sequence ID" value="MBE9403226.1"/>
    <property type="molecule type" value="Genomic_DNA"/>
</dbReference>
<proteinExistence type="predicted"/>